<feature type="transmembrane region" description="Helical" evidence="7">
    <location>
        <begin position="7"/>
        <end position="26"/>
    </location>
</feature>
<dbReference type="OrthoDB" id="10062876at2759"/>
<feature type="transmembrane region" description="Helical" evidence="7">
    <location>
        <begin position="88"/>
        <end position="108"/>
    </location>
</feature>
<dbReference type="InterPro" id="IPR004841">
    <property type="entry name" value="AA-permease/SLC12A_dom"/>
</dbReference>
<sequence>MEGGPLGLLLGYAFIGSIYYCVMVSVGEMISLLPLPGGHIRLAERFVDPAFSLAMGWNCWYSWTLTIPAELAAAMTLIDYWQPGIDNTIWITMCLLVAIGINLFGVGVYGEVEFMFASIKVITIVGLIILGIILDLGGGPNHDRIGFRYWKNPGPFVQFAGIPGAKGRFLGFFRVLTQAAFSMIGTEAVAMAAAEAKDPQRTMPKAVRNVYIRILLFYISGVFVIGLLVPSNEPSLNLDSSNASASPFVIVIEKAGIKGLASVINAALLTSAWSAATSDIYLSSRGMYGLALSGNAPKIFTFTSRSGLPYVSVAFSSAIALLSYMVVNTSSGIVFTWFADMTATAGLLAWLCVGVTYLRFHMGLKAQGIARSTLVYTSRIQPYAAWWVVGASTVTLLFSGWEVFLRDSWSTVTFVTNYLPMLLFPVLFSLSKVFRGSSIVQPMEMDFRTGSV</sequence>
<dbReference type="Proteomes" id="UP000053647">
    <property type="component" value="Unassembled WGS sequence"/>
</dbReference>
<comment type="subcellular location">
    <subcellularLocation>
        <location evidence="1">Membrane</location>
        <topology evidence="1">Multi-pass membrane protein</topology>
    </subcellularLocation>
</comment>
<reference evidence="10" key="2">
    <citation type="submission" date="2015-01" db="EMBL/GenBank/DDBJ databases">
        <title>Evolutionary Origins and Diversification of the Mycorrhizal Mutualists.</title>
        <authorList>
            <consortium name="DOE Joint Genome Institute"/>
            <consortium name="Mycorrhizal Genomics Consortium"/>
            <person name="Kohler A."/>
            <person name="Kuo A."/>
            <person name="Nagy L.G."/>
            <person name="Floudas D."/>
            <person name="Copeland A."/>
            <person name="Barry K.W."/>
            <person name="Cichocki N."/>
            <person name="Veneault-Fourrey C."/>
            <person name="LaButti K."/>
            <person name="Lindquist E.A."/>
            <person name="Lipzen A."/>
            <person name="Lundell T."/>
            <person name="Morin E."/>
            <person name="Murat C."/>
            <person name="Riley R."/>
            <person name="Ohm R."/>
            <person name="Sun H."/>
            <person name="Tunlid A."/>
            <person name="Henrissat B."/>
            <person name="Grigoriev I.V."/>
            <person name="Hibbett D.S."/>
            <person name="Martin F."/>
        </authorList>
    </citation>
    <scope>NUCLEOTIDE SEQUENCE [LARGE SCALE GENOMIC DNA]</scope>
    <source>
        <strain evidence="10">ATCC 200175</strain>
    </source>
</reference>
<feature type="transmembrane region" description="Helical" evidence="7">
    <location>
        <begin position="210"/>
        <end position="229"/>
    </location>
</feature>
<evidence type="ECO:0000313" key="9">
    <source>
        <dbReference type="EMBL" id="KIJ15792.1"/>
    </source>
</evidence>
<keyword evidence="2" id="KW-0813">Transport</keyword>
<evidence type="ECO:0000256" key="5">
    <source>
        <dbReference type="ARBA" id="ARBA00022989"/>
    </source>
</evidence>
<feature type="transmembrane region" description="Helical" evidence="7">
    <location>
        <begin position="308"/>
        <end position="327"/>
    </location>
</feature>
<organism evidence="9 10">
    <name type="scientific">Paxillus involutus ATCC 200175</name>
    <dbReference type="NCBI Taxonomy" id="664439"/>
    <lineage>
        <taxon>Eukaryota</taxon>
        <taxon>Fungi</taxon>
        <taxon>Dikarya</taxon>
        <taxon>Basidiomycota</taxon>
        <taxon>Agaricomycotina</taxon>
        <taxon>Agaricomycetes</taxon>
        <taxon>Agaricomycetidae</taxon>
        <taxon>Boletales</taxon>
        <taxon>Paxilineae</taxon>
        <taxon>Paxillaceae</taxon>
        <taxon>Paxillus</taxon>
    </lineage>
</organism>
<evidence type="ECO:0000256" key="1">
    <source>
        <dbReference type="ARBA" id="ARBA00004141"/>
    </source>
</evidence>
<dbReference type="Pfam" id="PF00324">
    <property type="entry name" value="AA_permease"/>
    <property type="match status" value="1"/>
</dbReference>
<keyword evidence="3 7" id="KW-0812">Transmembrane</keyword>
<dbReference type="PANTHER" id="PTHR43341">
    <property type="entry name" value="AMINO ACID PERMEASE"/>
    <property type="match status" value="1"/>
</dbReference>
<dbReference type="EMBL" id="KN819335">
    <property type="protein sequence ID" value="KIJ15792.1"/>
    <property type="molecule type" value="Genomic_DNA"/>
</dbReference>
<evidence type="ECO:0000256" key="3">
    <source>
        <dbReference type="ARBA" id="ARBA00022692"/>
    </source>
</evidence>
<dbReference type="Gene3D" id="1.20.1740.10">
    <property type="entry name" value="Amino acid/polyamine transporter I"/>
    <property type="match status" value="1"/>
</dbReference>
<dbReference type="InterPro" id="IPR050524">
    <property type="entry name" value="APC_YAT"/>
</dbReference>
<dbReference type="GO" id="GO:0015171">
    <property type="term" value="F:amino acid transmembrane transporter activity"/>
    <property type="evidence" value="ECO:0007669"/>
    <property type="project" value="TreeGrafter"/>
</dbReference>
<accession>A0A0C9U8R6</accession>
<dbReference type="FunFam" id="1.20.1740.10:FF:000001">
    <property type="entry name" value="Amino acid permease"/>
    <property type="match status" value="1"/>
</dbReference>
<feature type="domain" description="Amino acid permease/ SLC12A" evidence="8">
    <location>
        <begin position="2"/>
        <end position="433"/>
    </location>
</feature>
<evidence type="ECO:0000259" key="8">
    <source>
        <dbReference type="Pfam" id="PF00324"/>
    </source>
</evidence>
<dbReference type="HOGENOM" id="CLU_007946_12_1_1"/>
<reference evidence="9 10" key="1">
    <citation type="submission" date="2014-06" db="EMBL/GenBank/DDBJ databases">
        <authorList>
            <consortium name="DOE Joint Genome Institute"/>
            <person name="Kuo A."/>
            <person name="Kohler A."/>
            <person name="Nagy L.G."/>
            <person name="Floudas D."/>
            <person name="Copeland A."/>
            <person name="Barry K.W."/>
            <person name="Cichocki N."/>
            <person name="Veneault-Fourrey C."/>
            <person name="LaButti K."/>
            <person name="Lindquist E.A."/>
            <person name="Lipzen A."/>
            <person name="Lundell T."/>
            <person name="Morin E."/>
            <person name="Murat C."/>
            <person name="Sun H."/>
            <person name="Tunlid A."/>
            <person name="Henrissat B."/>
            <person name="Grigoriev I.V."/>
            <person name="Hibbett D.S."/>
            <person name="Martin F."/>
            <person name="Nordberg H.P."/>
            <person name="Cantor M.N."/>
            <person name="Hua S.X."/>
        </authorList>
    </citation>
    <scope>NUCLEOTIDE SEQUENCE [LARGE SCALE GENOMIC DNA]</scope>
    <source>
        <strain evidence="9 10">ATCC 200175</strain>
    </source>
</reference>
<feature type="transmembrane region" description="Helical" evidence="7">
    <location>
        <begin position="380"/>
        <end position="398"/>
    </location>
</feature>
<evidence type="ECO:0000313" key="10">
    <source>
        <dbReference type="Proteomes" id="UP000053647"/>
    </source>
</evidence>
<dbReference type="GO" id="GO:0016020">
    <property type="term" value="C:membrane"/>
    <property type="evidence" value="ECO:0007669"/>
    <property type="project" value="UniProtKB-SubCell"/>
</dbReference>
<dbReference type="PROSITE" id="PS00218">
    <property type="entry name" value="AMINO_ACID_PERMEASE_1"/>
    <property type="match status" value="1"/>
</dbReference>
<keyword evidence="4" id="KW-0029">Amino-acid transport</keyword>
<gene>
    <name evidence="9" type="ORF">PAXINDRAFT_114187</name>
</gene>
<evidence type="ECO:0000256" key="2">
    <source>
        <dbReference type="ARBA" id="ARBA00022448"/>
    </source>
</evidence>
<proteinExistence type="predicted"/>
<name>A0A0C9U8R6_PAXIN</name>
<evidence type="ECO:0000256" key="4">
    <source>
        <dbReference type="ARBA" id="ARBA00022970"/>
    </source>
</evidence>
<evidence type="ECO:0000256" key="6">
    <source>
        <dbReference type="ARBA" id="ARBA00023136"/>
    </source>
</evidence>
<feature type="transmembrane region" description="Helical" evidence="7">
    <location>
        <begin position="114"/>
        <end position="134"/>
    </location>
</feature>
<keyword evidence="6 7" id="KW-0472">Membrane</keyword>
<dbReference type="PANTHER" id="PTHR43341:SF20">
    <property type="entry name" value="AAT FAMILY AMINO ACID TRANSPORTER"/>
    <property type="match status" value="1"/>
</dbReference>
<keyword evidence="5 7" id="KW-1133">Transmembrane helix</keyword>
<dbReference type="InterPro" id="IPR004840">
    <property type="entry name" value="Amino_acid_permease_CS"/>
</dbReference>
<feature type="transmembrane region" description="Helical" evidence="7">
    <location>
        <begin position="333"/>
        <end position="360"/>
    </location>
</feature>
<keyword evidence="10" id="KW-1185">Reference proteome</keyword>
<protein>
    <recommendedName>
        <fullName evidence="8">Amino acid permease/ SLC12A domain-containing protein</fullName>
    </recommendedName>
</protein>
<dbReference type="AlphaFoldDB" id="A0A0C9U8R6"/>
<evidence type="ECO:0000256" key="7">
    <source>
        <dbReference type="SAM" id="Phobius"/>
    </source>
</evidence>
<feature type="transmembrane region" description="Helical" evidence="7">
    <location>
        <begin position="60"/>
        <end position="81"/>
    </location>
</feature>
<dbReference type="PIRSF" id="PIRSF006060">
    <property type="entry name" value="AA_transporter"/>
    <property type="match status" value="1"/>
</dbReference>
<feature type="transmembrane region" description="Helical" evidence="7">
    <location>
        <begin position="418"/>
        <end position="435"/>
    </location>
</feature>